<evidence type="ECO:0000313" key="2">
    <source>
        <dbReference type="EMBL" id="ELZ06396.1"/>
    </source>
</evidence>
<feature type="compositionally biased region" description="Acidic residues" evidence="1">
    <location>
        <begin position="8"/>
        <end position="17"/>
    </location>
</feature>
<dbReference type="Gene3D" id="2.60.120.200">
    <property type="match status" value="1"/>
</dbReference>
<keyword evidence="3" id="KW-1185">Reference proteome</keyword>
<gene>
    <name evidence="2" type="ORF">C482_01210</name>
</gene>
<protein>
    <submittedName>
        <fullName evidence="2">Uncharacterized protein</fullName>
    </submittedName>
</protein>
<dbReference type="AlphaFoldDB" id="M0B656"/>
<dbReference type="OrthoDB" id="202036at2157"/>
<evidence type="ECO:0000313" key="3">
    <source>
        <dbReference type="Proteomes" id="UP000011693"/>
    </source>
</evidence>
<dbReference type="EMBL" id="AOIN01000008">
    <property type="protein sequence ID" value="ELZ06396.1"/>
    <property type="molecule type" value="Genomic_DNA"/>
</dbReference>
<sequence>MTSHETDDAIDDGTTDSDDGRDRHATSRTATNVDSSTPSADNLKQNQNPSLSLSRRQTIRASGVLGALGLGGVVGGLEFGTGVGAAQTPDTTQCGRPDDVVHLQYDDYDRWDDIYRLSNGDPASLALVADPTASGERALQLRVQEGDHWGASTHYDFEDGLFELTGRVQFGLDTGWEMTGRYPANCRLWNCAMALGEGSAGGGMPDGTNGWSNRLYITNQGSDPDGPFYLLSHTYHLDQNQDHDFVMDGEPYALGQPEIVPGNWYEFEYYVCVNTVTDGEANPDGIVRYWLDDDLVYEREDLRFTTDHADNIIDSNGPAGHYGGQYTAPQNLYAYYDDHSMALNGTFEFGSC</sequence>
<dbReference type="RefSeq" id="WP_006165521.1">
    <property type="nucleotide sequence ID" value="NZ_AOIN01000008.1"/>
</dbReference>
<comment type="caution">
    <text evidence="2">The sequence shown here is derived from an EMBL/GenBank/DDBJ whole genome shotgun (WGS) entry which is preliminary data.</text>
</comment>
<accession>M0B656</accession>
<organism evidence="2 3">
    <name type="scientific">Natrialba chahannaoensis JCM 10990</name>
    <dbReference type="NCBI Taxonomy" id="1227492"/>
    <lineage>
        <taxon>Archaea</taxon>
        <taxon>Methanobacteriati</taxon>
        <taxon>Methanobacteriota</taxon>
        <taxon>Stenosarchaea group</taxon>
        <taxon>Halobacteria</taxon>
        <taxon>Halobacteriales</taxon>
        <taxon>Natrialbaceae</taxon>
        <taxon>Natrialba</taxon>
    </lineage>
</organism>
<dbReference type="Proteomes" id="UP000011693">
    <property type="component" value="Unassembled WGS sequence"/>
</dbReference>
<reference evidence="2 3" key="1">
    <citation type="journal article" date="2014" name="PLoS Genet.">
        <title>Phylogenetically driven sequencing of extremely halophilic archaea reveals strategies for static and dynamic osmo-response.</title>
        <authorList>
            <person name="Becker E.A."/>
            <person name="Seitzer P.M."/>
            <person name="Tritt A."/>
            <person name="Larsen D."/>
            <person name="Krusor M."/>
            <person name="Yao A.I."/>
            <person name="Wu D."/>
            <person name="Madern D."/>
            <person name="Eisen J.A."/>
            <person name="Darling A.E."/>
            <person name="Facciotti M.T."/>
        </authorList>
    </citation>
    <scope>NUCLEOTIDE SEQUENCE [LARGE SCALE GENOMIC DNA]</scope>
    <source>
        <strain evidence="2 3">JCM 10990</strain>
    </source>
</reference>
<proteinExistence type="predicted"/>
<feature type="compositionally biased region" description="Polar residues" evidence="1">
    <location>
        <begin position="27"/>
        <end position="54"/>
    </location>
</feature>
<feature type="region of interest" description="Disordered" evidence="1">
    <location>
        <begin position="1"/>
        <end position="54"/>
    </location>
</feature>
<dbReference type="PATRIC" id="fig|1227492.4.peg.231"/>
<name>M0B656_9EURY</name>
<evidence type="ECO:0000256" key="1">
    <source>
        <dbReference type="SAM" id="MobiDB-lite"/>
    </source>
</evidence>